<dbReference type="Proteomes" id="UP001367676">
    <property type="component" value="Unassembled WGS sequence"/>
</dbReference>
<organism evidence="2 3">
    <name type="scientific">Parthenolecanium corni</name>
    <dbReference type="NCBI Taxonomy" id="536013"/>
    <lineage>
        <taxon>Eukaryota</taxon>
        <taxon>Metazoa</taxon>
        <taxon>Ecdysozoa</taxon>
        <taxon>Arthropoda</taxon>
        <taxon>Hexapoda</taxon>
        <taxon>Insecta</taxon>
        <taxon>Pterygota</taxon>
        <taxon>Neoptera</taxon>
        <taxon>Paraneoptera</taxon>
        <taxon>Hemiptera</taxon>
        <taxon>Sternorrhyncha</taxon>
        <taxon>Coccoidea</taxon>
        <taxon>Coccidae</taxon>
        <taxon>Parthenolecanium</taxon>
    </lineage>
</organism>
<accession>A0AAN9U3D0</accession>
<feature type="compositionally biased region" description="Low complexity" evidence="1">
    <location>
        <begin position="16"/>
        <end position="31"/>
    </location>
</feature>
<keyword evidence="3" id="KW-1185">Reference proteome</keyword>
<evidence type="ECO:0000313" key="2">
    <source>
        <dbReference type="EMBL" id="KAK7604103.1"/>
    </source>
</evidence>
<evidence type="ECO:0000256" key="1">
    <source>
        <dbReference type="SAM" id="MobiDB-lite"/>
    </source>
</evidence>
<dbReference type="EMBL" id="JBBCAQ010000004">
    <property type="protein sequence ID" value="KAK7604103.1"/>
    <property type="molecule type" value="Genomic_DNA"/>
</dbReference>
<protein>
    <submittedName>
        <fullName evidence="2">Uncharacterized protein</fullName>
    </submittedName>
</protein>
<comment type="caution">
    <text evidence="2">The sequence shown here is derived from an EMBL/GenBank/DDBJ whole genome shotgun (WGS) entry which is preliminary data.</text>
</comment>
<evidence type="ECO:0000313" key="3">
    <source>
        <dbReference type="Proteomes" id="UP001367676"/>
    </source>
</evidence>
<reference evidence="2 3" key="1">
    <citation type="submission" date="2024-03" db="EMBL/GenBank/DDBJ databases">
        <title>Adaptation during the transition from Ophiocordyceps entomopathogen to insect associate is accompanied by gene loss and intensified selection.</title>
        <authorList>
            <person name="Ward C.M."/>
            <person name="Onetto C.A."/>
            <person name="Borneman A.R."/>
        </authorList>
    </citation>
    <scope>NUCLEOTIDE SEQUENCE [LARGE SCALE GENOMIC DNA]</scope>
    <source>
        <strain evidence="2">AWRI1</strain>
        <tissue evidence="2">Single Adult Female</tissue>
    </source>
</reference>
<feature type="region of interest" description="Disordered" evidence="1">
    <location>
        <begin position="1"/>
        <end position="59"/>
    </location>
</feature>
<sequence length="135" mass="15358">MAGLILSDGPREKPKSSASSPSPPSSAKTSPLRTTNQMDVCSSKDTKNKRTKLSPWKRPEGEMLKLLTDLRTCRHEIAHEPKRHREDDNPDYFLSNVNHVVEGQEVFKRQKIDGILDDLIKEDVVDHLKKNNPNF</sequence>
<dbReference type="AlphaFoldDB" id="A0AAN9U3D0"/>
<gene>
    <name evidence="2" type="ORF">V9T40_004376</name>
</gene>
<name>A0AAN9U3D0_9HEMI</name>
<proteinExistence type="predicted"/>